<name>A0A6C0LE27_9ZZZZ</name>
<dbReference type="AlphaFoldDB" id="A0A6C0LE27"/>
<protein>
    <submittedName>
        <fullName evidence="1">Uncharacterized protein</fullName>
    </submittedName>
</protein>
<organism evidence="1">
    <name type="scientific">viral metagenome</name>
    <dbReference type="NCBI Taxonomy" id="1070528"/>
    <lineage>
        <taxon>unclassified sequences</taxon>
        <taxon>metagenomes</taxon>
        <taxon>organismal metagenomes</taxon>
    </lineage>
</organism>
<evidence type="ECO:0000313" key="1">
    <source>
        <dbReference type="EMBL" id="QHU27814.1"/>
    </source>
</evidence>
<sequence>MIDCKDIKLCSLELIKSIKRRKPINKLDEGKIVMLMNIYIDKLIFNIASLCALLCLKMGVKQILNNHMSYLIHYINKYCNSARITGKSTTVIVSTRGGMRGGAFNTAAFFGVDESRHYRAENVSGDIMNIDFANNVARPALGLQMTGGACSKLNKAVKKKMKKIFNNFNVKISDKMLDVIMEQFNEIFNNFIKKLTDTKATELKYANFKKLIYKSKIMKNDI</sequence>
<accession>A0A6C0LE27</accession>
<dbReference type="EMBL" id="MN740463">
    <property type="protein sequence ID" value="QHU27814.1"/>
    <property type="molecule type" value="Genomic_DNA"/>
</dbReference>
<reference evidence="1" key="1">
    <citation type="journal article" date="2020" name="Nature">
        <title>Giant virus diversity and host interactions through global metagenomics.</title>
        <authorList>
            <person name="Schulz F."/>
            <person name="Roux S."/>
            <person name="Paez-Espino D."/>
            <person name="Jungbluth S."/>
            <person name="Walsh D.A."/>
            <person name="Denef V.J."/>
            <person name="McMahon K.D."/>
            <person name="Konstantinidis K.T."/>
            <person name="Eloe-Fadrosh E.A."/>
            <person name="Kyrpides N.C."/>
            <person name="Woyke T."/>
        </authorList>
    </citation>
    <scope>NUCLEOTIDE SEQUENCE</scope>
    <source>
        <strain evidence="1">GVMAG-M-3300027769-26</strain>
    </source>
</reference>
<proteinExistence type="predicted"/>